<keyword evidence="1" id="KW-0596">Phosphopantetheine</keyword>
<dbReference type="InterPro" id="IPR009081">
    <property type="entry name" value="PP-bd_ACP"/>
</dbReference>
<protein>
    <submittedName>
        <fullName evidence="5">Carrier domain-containing protein</fullName>
    </submittedName>
</protein>
<dbReference type="WBParaSite" id="SMUV_0000307301-mRNA-1">
    <property type="protein sequence ID" value="SMUV_0000307301-mRNA-1"/>
    <property type="gene ID" value="SMUV_0000307301"/>
</dbReference>
<feature type="domain" description="Carrier" evidence="3">
    <location>
        <begin position="1066"/>
        <end position="1141"/>
    </location>
</feature>
<dbReference type="GO" id="GO:0044550">
    <property type="term" value="P:secondary metabolite biosynthetic process"/>
    <property type="evidence" value="ECO:0007669"/>
    <property type="project" value="TreeGrafter"/>
</dbReference>
<keyword evidence="2" id="KW-0597">Phosphoprotein</keyword>
<dbReference type="Proteomes" id="UP000046393">
    <property type="component" value="Unplaced"/>
</dbReference>
<name>A0A0N5AFL3_9BILA</name>
<dbReference type="InterPro" id="IPR042099">
    <property type="entry name" value="ANL_N_sf"/>
</dbReference>
<dbReference type="InterPro" id="IPR001242">
    <property type="entry name" value="Condensation_dom"/>
</dbReference>
<dbReference type="InterPro" id="IPR029058">
    <property type="entry name" value="AB_hydrolase_fold"/>
</dbReference>
<dbReference type="Pfam" id="PF00501">
    <property type="entry name" value="AMP-binding"/>
    <property type="match status" value="1"/>
</dbReference>
<dbReference type="Gene3D" id="3.30.300.30">
    <property type="match status" value="1"/>
</dbReference>
<dbReference type="InterPro" id="IPR045851">
    <property type="entry name" value="AMP-bd_C_sf"/>
</dbReference>
<evidence type="ECO:0000256" key="1">
    <source>
        <dbReference type="ARBA" id="ARBA00022450"/>
    </source>
</evidence>
<evidence type="ECO:0000256" key="2">
    <source>
        <dbReference type="ARBA" id="ARBA00022553"/>
    </source>
</evidence>
<evidence type="ECO:0000313" key="5">
    <source>
        <dbReference type="WBParaSite" id="SMUV_0000307301-mRNA-1"/>
    </source>
</evidence>
<dbReference type="Gene3D" id="3.40.50.1820">
    <property type="entry name" value="alpha/beta hydrolase"/>
    <property type="match status" value="1"/>
</dbReference>
<dbReference type="GO" id="GO:0003824">
    <property type="term" value="F:catalytic activity"/>
    <property type="evidence" value="ECO:0007669"/>
    <property type="project" value="InterPro"/>
</dbReference>
<dbReference type="SUPFAM" id="SSF53474">
    <property type="entry name" value="alpha/beta-Hydrolases"/>
    <property type="match status" value="1"/>
</dbReference>
<dbReference type="InterPro" id="IPR000873">
    <property type="entry name" value="AMP-dep_synth/lig_dom"/>
</dbReference>
<dbReference type="SUPFAM" id="SSF47336">
    <property type="entry name" value="ACP-like"/>
    <property type="match status" value="2"/>
</dbReference>
<dbReference type="SUPFAM" id="SSF56801">
    <property type="entry name" value="Acetyl-CoA synthetase-like"/>
    <property type="match status" value="1"/>
</dbReference>
<organism evidence="4 5">
    <name type="scientific">Syphacia muris</name>
    <dbReference type="NCBI Taxonomy" id="451379"/>
    <lineage>
        <taxon>Eukaryota</taxon>
        <taxon>Metazoa</taxon>
        <taxon>Ecdysozoa</taxon>
        <taxon>Nematoda</taxon>
        <taxon>Chromadorea</taxon>
        <taxon>Rhabditida</taxon>
        <taxon>Spirurina</taxon>
        <taxon>Oxyuridomorpha</taxon>
        <taxon>Oxyuroidea</taxon>
        <taxon>Oxyuridae</taxon>
        <taxon>Syphacia</taxon>
    </lineage>
</organism>
<dbReference type="Pfam" id="PF00550">
    <property type="entry name" value="PP-binding"/>
    <property type="match status" value="2"/>
</dbReference>
<dbReference type="InterPro" id="IPR023213">
    <property type="entry name" value="CAT-like_dom_sf"/>
</dbReference>
<dbReference type="Gene3D" id="1.10.1200.10">
    <property type="entry name" value="ACP-like"/>
    <property type="match status" value="2"/>
</dbReference>
<accession>A0A0N5AFL3</accession>
<dbReference type="Gene3D" id="3.40.50.12780">
    <property type="entry name" value="N-terminal domain of ligase-like"/>
    <property type="match status" value="1"/>
</dbReference>
<reference evidence="5" key="1">
    <citation type="submission" date="2017-02" db="UniProtKB">
        <authorList>
            <consortium name="WormBaseParasite"/>
        </authorList>
    </citation>
    <scope>IDENTIFICATION</scope>
</reference>
<sequence>MDDWVKFISIMSSRPRIPIPDPYTTRTTDIPLSTISRIIRQNASRITNKKAIFNQNCTLNYGELWTSITSASQEIYQSLCTCLGEFPTNDMILPIVSRKSLKTIITCLAIINIGISYLPLDQNTPQKRLKTIFERTSTKCYIADKDLSISGSTALIVHFNLPSAAVTSEALRERSDLSSALYTIYTSGTTGEPKGVLIVQQSVVNLAVESTQNFFMKATDCVYQFTNFCFDNSVLEIIMALTNGSALLVKEDPFVPEHFINEIDQYQITHALLFPSLVEVFDDEELQQLKKLRYWIVGAEKLSENILNQSLANGTNVIQNYGPTETTAYALYKYMHILDHPNNLGRPIANVRAFVSDTRNLKNLTPNFAKNQLVLQGINLMRGYILSDSTNKCKLMNMYYCTGDLVYKQPDGNIIFIGRNDQQVKIRGFRIELTEIEAVLLKESSVKQAKVIVKNPEKHLHAFLVSRHPDDILKTNDIKNFCKQYLPYYMIPTCFQQIQTIPINSNSKVDFKKLEDYAKEYKDVQFTEQPQTDTEKTLLQIFHDDLGSPVSLVDDFFLIGGNSLLAQRVIEQIEIEFKVQIPLQAIYRYKTIKGLAELIDNTKQDELHCAVGQPHSTVDGTRYEPGQLLPISFEQQQIYYLNNTEFASYYNLIFSQKFPNTTNLKHLHHSFHRMILKQQSLRTVFKEVNFDAYQFLLSGTEAYFHLWIENDTDMIKISELSKQAFNYSNAPPIMCLLQATTDSFFVVMIVNHIISDAWSTRIIETEMKHFYTNKTEDETWKKKLDYSYVWYSKQQQNSSSLDEIRKKSEFFANYMCEHIADNRTLWSDYPKNELSTSNFQNYQSRIPKEQYQNLLKTCSNYSCSPSVLFLSALTATVHSITSNRTVIVGVVASNRNNQTKNIIGNFLNLLLVPSTFSSKEGHNQISDHLNRIKVSLETSQQYETVPILPLLRKIRYVTKKKFTPEIIFNCRYTIENNSTNEISVPNVQEFDKCMYAIEMDVDLVDGEYCWTIRIHNDTILVQHQTEFRETFSNLLQQLINLFKNEEAKEGKQAANNKLAENTSKNTAMEEVEKKLKTIWKNCLNTEFFTTTSDFFFVGGDSLSCLKLKRHINETFLTDIPIEQLTNNSIFNQMVHTIHYKIMENSCKNAIDQKIPSNVLIELNPRSTATTQSVIFLHPLIGGITLPYIHVVHELIKLDNNLQILGCQHPNTFSNHFNDPHYNSSIEKLCSMYVEKLLPHLNDSKCTLVGASLGGILCYECANQLNTKGIKKVNNFHKLHNRIVIYNEF</sequence>
<dbReference type="PANTHER" id="PTHR45527:SF1">
    <property type="entry name" value="FATTY ACID SYNTHASE"/>
    <property type="match status" value="1"/>
</dbReference>
<dbReference type="Gene3D" id="3.30.559.10">
    <property type="entry name" value="Chloramphenicol acetyltransferase-like domain"/>
    <property type="match status" value="1"/>
</dbReference>
<dbReference type="PANTHER" id="PTHR45527">
    <property type="entry name" value="NONRIBOSOMAL PEPTIDE SYNTHETASE"/>
    <property type="match status" value="1"/>
</dbReference>
<dbReference type="PROSITE" id="PS50075">
    <property type="entry name" value="CARRIER"/>
    <property type="match status" value="2"/>
</dbReference>
<proteinExistence type="predicted"/>
<dbReference type="Gene3D" id="3.30.559.30">
    <property type="entry name" value="Nonribosomal peptide synthetase, condensation domain"/>
    <property type="match status" value="1"/>
</dbReference>
<dbReference type="GO" id="GO:0043041">
    <property type="term" value="P:amino acid activation for nonribosomal peptide biosynthetic process"/>
    <property type="evidence" value="ECO:0007669"/>
    <property type="project" value="TreeGrafter"/>
</dbReference>
<dbReference type="GO" id="GO:0031177">
    <property type="term" value="F:phosphopantetheine binding"/>
    <property type="evidence" value="ECO:0007669"/>
    <property type="project" value="TreeGrafter"/>
</dbReference>
<evidence type="ECO:0000313" key="4">
    <source>
        <dbReference type="Proteomes" id="UP000046393"/>
    </source>
</evidence>
<dbReference type="STRING" id="451379.A0A0N5AFL3"/>
<dbReference type="Pfam" id="PF00668">
    <property type="entry name" value="Condensation"/>
    <property type="match status" value="1"/>
</dbReference>
<dbReference type="InterPro" id="IPR036736">
    <property type="entry name" value="ACP-like_sf"/>
</dbReference>
<keyword evidence="4" id="KW-1185">Reference proteome</keyword>
<evidence type="ECO:0000259" key="3">
    <source>
        <dbReference type="PROSITE" id="PS50075"/>
    </source>
</evidence>
<feature type="domain" description="Carrier" evidence="3">
    <location>
        <begin position="529"/>
        <end position="603"/>
    </location>
</feature>
<dbReference type="GO" id="GO:0005737">
    <property type="term" value="C:cytoplasm"/>
    <property type="evidence" value="ECO:0007669"/>
    <property type="project" value="TreeGrafter"/>
</dbReference>
<dbReference type="SUPFAM" id="SSF52777">
    <property type="entry name" value="CoA-dependent acyltransferases"/>
    <property type="match status" value="2"/>
</dbReference>